<evidence type="ECO:0000259" key="1">
    <source>
        <dbReference type="Pfam" id="PF12850"/>
    </source>
</evidence>
<reference evidence="2 3" key="1">
    <citation type="journal article" date="2019" name="Int. J. Syst. Evol. Microbiol.">
        <title>The Global Catalogue of Microorganisms (GCM) 10K type strain sequencing project: providing services to taxonomists for standard genome sequencing and annotation.</title>
        <authorList>
            <consortium name="The Broad Institute Genomics Platform"/>
            <consortium name="The Broad Institute Genome Sequencing Center for Infectious Disease"/>
            <person name="Wu L."/>
            <person name="Ma J."/>
        </authorList>
    </citation>
    <scope>NUCLEOTIDE SEQUENCE [LARGE SCALE GENOMIC DNA]</scope>
    <source>
        <strain evidence="2 3">CGMCC 1.12562</strain>
    </source>
</reference>
<evidence type="ECO:0000313" key="3">
    <source>
        <dbReference type="Proteomes" id="UP001595660"/>
    </source>
</evidence>
<name>A0ABD5NF37_9EURY</name>
<dbReference type="SUPFAM" id="SSF56300">
    <property type="entry name" value="Metallo-dependent phosphatases"/>
    <property type="match status" value="1"/>
</dbReference>
<dbReference type="RefSeq" id="WP_232571029.1">
    <property type="nucleotide sequence ID" value="NZ_CP089466.1"/>
</dbReference>
<feature type="domain" description="Calcineurin-like phosphoesterase" evidence="1">
    <location>
        <begin position="5"/>
        <end position="145"/>
    </location>
</feature>
<dbReference type="Proteomes" id="UP001595660">
    <property type="component" value="Unassembled WGS sequence"/>
</dbReference>
<dbReference type="InterPro" id="IPR024654">
    <property type="entry name" value="Calcineurin-like_PHP_lpxH"/>
</dbReference>
<comment type="caution">
    <text evidence="2">The sequence shown here is derived from an EMBL/GenBank/DDBJ whole genome shotgun (WGS) entry which is preliminary data.</text>
</comment>
<protein>
    <submittedName>
        <fullName evidence="2">Metallophosphoesterase family protein</fullName>
    </submittedName>
</protein>
<dbReference type="Pfam" id="PF12850">
    <property type="entry name" value="Metallophos_2"/>
    <property type="match status" value="1"/>
</dbReference>
<dbReference type="InterPro" id="IPR029052">
    <property type="entry name" value="Metallo-depent_PP-like"/>
</dbReference>
<evidence type="ECO:0000313" key="2">
    <source>
        <dbReference type="EMBL" id="MFC3477852.1"/>
    </source>
</evidence>
<dbReference type="Gene3D" id="3.60.21.10">
    <property type="match status" value="1"/>
</dbReference>
<proteinExistence type="predicted"/>
<sequence length="302" mass="34614">MSNRFLVMGDNHGDGESLQRVLDDIDGESFDYVVHVGDFTRAMRHDAELGVEQLRETEHHLCEFDERADHGLLWVWGNQDLFGDIDYDIDAGTEIPSDGAVTVGGQRFTNDPERVDSDTILVTHMETWRLVDHFDGNAHFCGNTHFGRRKDRRLNAAFLQATNPETGEQRYGGYFVVEMGDDTFDVELRPIGDLERRECARHRERGVQFLPSDWDCMYAWEDRVLLREMAASAFYGVTRDADREHATADELVEHAVGLWDDSPEGLREEFADYLGELGDDRYAPLAEREDGRIEVAEHSYAY</sequence>
<gene>
    <name evidence="2" type="ORF">ACFOKC_08945</name>
</gene>
<keyword evidence="3" id="KW-1185">Reference proteome</keyword>
<accession>A0ABD5NF37</accession>
<dbReference type="CDD" id="cd00838">
    <property type="entry name" value="MPP_superfamily"/>
    <property type="match status" value="1"/>
</dbReference>
<dbReference type="EMBL" id="JBHRWN010000002">
    <property type="protein sequence ID" value="MFC3477852.1"/>
    <property type="molecule type" value="Genomic_DNA"/>
</dbReference>
<dbReference type="AlphaFoldDB" id="A0ABD5NF37"/>
<organism evidence="2 3">
    <name type="scientific">Halobacterium litoreum</name>
    <dbReference type="NCBI Taxonomy" id="2039234"/>
    <lineage>
        <taxon>Archaea</taxon>
        <taxon>Methanobacteriati</taxon>
        <taxon>Methanobacteriota</taxon>
        <taxon>Stenosarchaea group</taxon>
        <taxon>Halobacteria</taxon>
        <taxon>Halobacteriales</taxon>
        <taxon>Halobacteriaceae</taxon>
        <taxon>Halobacterium</taxon>
    </lineage>
</organism>
<dbReference type="GeneID" id="69119156"/>